<dbReference type="Pfam" id="PF07714">
    <property type="entry name" value="PK_Tyr_Ser-Thr"/>
    <property type="match status" value="1"/>
</dbReference>
<dbReference type="InterPro" id="IPR003599">
    <property type="entry name" value="Ig_sub"/>
</dbReference>
<evidence type="ECO:0000256" key="1">
    <source>
        <dbReference type="ARBA" id="ARBA00004167"/>
    </source>
</evidence>
<evidence type="ECO:0000256" key="9">
    <source>
        <dbReference type="ARBA" id="ARBA00023136"/>
    </source>
</evidence>
<evidence type="ECO:0000256" key="4">
    <source>
        <dbReference type="ARBA" id="ARBA00022692"/>
    </source>
</evidence>
<evidence type="ECO:0000256" key="16">
    <source>
        <dbReference type="PIRSR" id="PIRSR000615-1"/>
    </source>
</evidence>
<evidence type="ECO:0000256" key="18">
    <source>
        <dbReference type="PIRSR" id="PIRSR000615-3"/>
    </source>
</evidence>
<feature type="domain" description="Ig-like" evidence="21">
    <location>
        <begin position="356"/>
        <end position="459"/>
    </location>
</feature>
<dbReference type="GO" id="GO:0051130">
    <property type="term" value="P:positive regulation of cellular component organization"/>
    <property type="evidence" value="ECO:0007669"/>
    <property type="project" value="UniProtKB-ARBA"/>
</dbReference>
<dbReference type="SMART" id="SM00263">
    <property type="entry name" value="LYZ1"/>
    <property type="match status" value="1"/>
</dbReference>
<dbReference type="SMART" id="SM00409">
    <property type="entry name" value="IG"/>
    <property type="match status" value="2"/>
</dbReference>
<dbReference type="PROSITE" id="PS00128">
    <property type="entry name" value="GLYCOSYL_HYDROL_F22_1"/>
    <property type="match status" value="1"/>
</dbReference>
<dbReference type="InterPro" id="IPR000719">
    <property type="entry name" value="Prot_kinase_dom"/>
</dbReference>
<dbReference type="SUPFAM" id="SSF53955">
    <property type="entry name" value="Lysozyme-like"/>
    <property type="match status" value="1"/>
</dbReference>
<evidence type="ECO:0000256" key="3">
    <source>
        <dbReference type="ARBA" id="ARBA00022679"/>
    </source>
</evidence>
<dbReference type="InterPro" id="IPR050122">
    <property type="entry name" value="RTK"/>
</dbReference>
<dbReference type="PANTHER" id="PTHR24416:SF611">
    <property type="entry name" value="TYROSINE-PROTEIN KINASE TRANSMEMBRANE RECEPTOR ROR"/>
    <property type="match status" value="1"/>
</dbReference>
<dbReference type="Gene3D" id="2.60.40.10">
    <property type="entry name" value="Immunoglobulins"/>
    <property type="match status" value="2"/>
</dbReference>
<evidence type="ECO:0000256" key="12">
    <source>
        <dbReference type="ARBA" id="ARBA00023170"/>
    </source>
</evidence>
<dbReference type="InterPro" id="IPR007110">
    <property type="entry name" value="Ig-like_dom"/>
</dbReference>
<evidence type="ECO:0000256" key="15">
    <source>
        <dbReference type="ARBA" id="ARBA00051243"/>
    </source>
</evidence>
<keyword evidence="8" id="KW-1133">Transmembrane helix</keyword>
<comment type="catalytic activity">
    <reaction evidence="15">
        <text>L-tyrosyl-[protein] + ATP = O-phospho-L-tyrosyl-[protein] + ADP + H(+)</text>
        <dbReference type="Rhea" id="RHEA:10596"/>
        <dbReference type="Rhea" id="RHEA-COMP:10136"/>
        <dbReference type="Rhea" id="RHEA-COMP:20101"/>
        <dbReference type="ChEBI" id="CHEBI:15378"/>
        <dbReference type="ChEBI" id="CHEBI:30616"/>
        <dbReference type="ChEBI" id="CHEBI:46858"/>
        <dbReference type="ChEBI" id="CHEBI:61978"/>
        <dbReference type="ChEBI" id="CHEBI:456216"/>
        <dbReference type="EC" id="2.7.10.1"/>
    </reaction>
</comment>
<keyword evidence="9" id="KW-0472">Membrane</keyword>
<dbReference type="PROSITE" id="PS51348">
    <property type="entry name" value="GLYCOSYL_HYDROL_F22_2"/>
    <property type="match status" value="1"/>
</dbReference>
<keyword evidence="7 17" id="KW-0067">ATP-binding</keyword>
<dbReference type="GO" id="GO:0048468">
    <property type="term" value="P:cell development"/>
    <property type="evidence" value="ECO:0007669"/>
    <property type="project" value="UniProtKB-ARBA"/>
</dbReference>
<dbReference type="Gene3D" id="1.10.530.10">
    <property type="match status" value="1"/>
</dbReference>
<dbReference type="InterPro" id="IPR001916">
    <property type="entry name" value="Glyco_hydro_22"/>
</dbReference>
<dbReference type="SUPFAM" id="SSF56112">
    <property type="entry name" value="Protein kinase-like (PK-like)"/>
    <property type="match status" value="1"/>
</dbReference>
<dbReference type="GO" id="GO:0050793">
    <property type="term" value="P:regulation of developmental process"/>
    <property type="evidence" value="ECO:0007669"/>
    <property type="project" value="UniProtKB-ARBA"/>
</dbReference>
<feature type="binding site" evidence="18">
    <location>
        <position position="574"/>
    </location>
    <ligand>
        <name>Mg(2+)</name>
        <dbReference type="ChEBI" id="CHEBI:18420"/>
    </ligand>
</feature>
<evidence type="ECO:0000313" key="22">
    <source>
        <dbReference type="EMBL" id="OXA43078.1"/>
    </source>
</evidence>
<dbReference type="GO" id="GO:0046872">
    <property type="term" value="F:metal ion binding"/>
    <property type="evidence" value="ECO:0007669"/>
    <property type="project" value="UniProtKB-KW"/>
</dbReference>
<evidence type="ECO:0000256" key="19">
    <source>
        <dbReference type="SAM" id="MobiDB-lite"/>
    </source>
</evidence>
<organism evidence="22 23">
    <name type="scientific">Folsomia candida</name>
    <name type="common">Springtail</name>
    <dbReference type="NCBI Taxonomy" id="158441"/>
    <lineage>
        <taxon>Eukaryota</taxon>
        <taxon>Metazoa</taxon>
        <taxon>Ecdysozoa</taxon>
        <taxon>Arthropoda</taxon>
        <taxon>Hexapoda</taxon>
        <taxon>Collembola</taxon>
        <taxon>Entomobryomorpha</taxon>
        <taxon>Isotomoidea</taxon>
        <taxon>Isotomidae</taxon>
        <taxon>Proisotominae</taxon>
        <taxon>Folsomia</taxon>
    </lineage>
</organism>
<dbReference type="PANTHER" id="PTHR24416">
    <property type="entry name" value="TYROSINE-PROTEIN KINASE RECEPTOR"/>
    <property type="match status" value="1"/>
</dbReference>
<dbReference type="GO" id="GO:0043235">
    <property type="term" value="C:receptor complex"/>
    <property type="evidence" value="ECO:0007669"/>
    <property type="project" value="TreeGrafter"/>
</dbReference>
<evidence type="ECO:0000256" key="17">
    <source>
        <dbReference type="PIRSR" id="PIRSR000615-2"/>
    </source>
</evidence>
<dbReference type="GO" id="GO:0005524">
    <property type="term" value="F:ATP binding"/>
    <property type="evidence" value="ECO:0007669"/>
    <property type="project" value="UniProtKB-KW"/>
</dbReference>
<dbReference type="FunFam" id="1.10.510.10:FF:001512">
    <property type="entry name" value="Receptor tyrosine-protein kinase erbB-2"/>
    <property type="match status" value="1"/>
</dbReference>
<keyword evidence="6" id="KW-0418">Kinase</keyword>
<dbReference type="PROSITE" id="PS50011">
    <property type="entry name" value="PROTEIN_KINASE_DOM"/>
    <property type="match status" value="1"/>
</dbReference>
<dbReference type="CDD" id="cd00096">
    <property type="entry name" value="Ig"/>
    <property type="match status" value="1"/>
</dbReference>
<dbReference type="GO" id="GO:0012505">
    <property type="term" value="C:endomembrane system"/>
    <property type="evidence" value="ECO:0007669"/>
    <property type="project" value="UniProtKB-SubCell"/>
</dbReference>
<dbReference type="InterPro" id="IPR013783">
    <property type="entry name" value="Ig-like_fold"/>
</dbReference>
<dbReference type="GO" id="GO:0005886">
    <property type="term" value="C:plasma membrane"/>
    <property type="evidence" value="ECO:0007669"/>
    <property type="project" value="TreeGrafter"/>
</dbReference>
<reference evidence="22 23" key="1">
    <citation type="submission" date="2015-12" db="EMBL/GenBank/DDBJ databases">
        <title>The genome of Folsomia candida.</title>
        <authorList>
            <person name="Faddeeva A."/>
            <person name="Derks M.F."/>
            <person name="Anvar Y."/>
            <person name="Smit S."/>
            <person name="Van Straalen N."/>
            <person name="Roelofs D."/>
        </authorList>
    </citation>
    <scope>NUCLEOTIDE SEQUENCE [LARGE SCALE GENOMIC DNA]</scope>
    <source>
        <strain evidence="22 23">VU population</strain>
        <tissue evidence="22">Whole body</tissue>
    </source>
</reference>
<dbReference type="InterPro" id="IPR008266">
    <property type="entry name" value="Tyr_kinase_AS"/>
</dbReference>
<dbReference type="Proteomes" id="UP000198287">
    <property type="component" value="Unassembled WGS sequence"/>
</dbReference>
<dbReference type="InterPro" id="IPR023346">
    <property type="entry name" value="Lysozyme-like_dom_sf"/>
</dbReference>
<evidence type="ECO:0000256" key="5">
    <source>
        <dbReference type="ARBA" id="ARBA00022741"/>
    </source>
</evidence>
<evidence type="ECO:0000256" key="6">
    <source>
        <dbReference type="ARBA" id="ARBA00022777"/>
    </source>
</evidence>
<comment type="subcellular location">
    <subcellularLocation>
        <location evidence="2">Endomembrane system</location>
    </subcellularLocation>
    <subcellularLocation>
        <location evidence="1">Membrane</location>
        <topology evidence="1">Single-pass membrane protein</topology>
    </subcellularLocation>
</comment>
<dbReference type="Pfam" id="PF13927">
    <property type="entry name" value="Ig_3"/>
    <property type="match status" value="1"/>
</dbReference>
<dbReference type="PRINTS" id="PR00109">
    <property type="entry name" value="TYRKINASE"/>
</dbReference>
<keyword evidence="4" id="KW-0812">Transmembrane</keyword>
<dbReference type="OrthoDB" id="3256376at2759"/>
<name>A0A226DDN5_FOLCA</name>
<comment type="caution">
    <text evidence="22">The sequence shown here is derived from an EMBL/GenBank/DDBJ whole genome shotgun (WGS) entry which is preliminary data.</text>
</comment>
<proteinExistence type="predicted"/>
<dbReference type="Pfam" id="PF00062">
    <property type="entry name" value="Lys"/>
    <property type="match status" value="1"/>
</dbReference>
<dbReference type="PROSITE" id="PS50835">
    <property type="entry name" value="IG_LIKE"/>
    <property type="match status" value="2"/>
</dbReference>
<dbReference type="GO" id="GO:0004714">
    <property type="term" value="F:transmembrane receptor protein tyrosine kinase activity"/>
    <property type="evidence" value="ECO:0007669"/>
    <property type="project" value="UniProtKB-EC"/>
</dbReference>
<dbReference type="GO" id="GO:0030182">
    <property type="term" value="P:neuron differentiation"/>
    <property type="evidence" value="ECO:0007669"/>
    <property type="project" value="UniProtKB-ARBA"/>
</dbReference>
<dbReference type="Gene3D" id="1.10.510.10">
    <property type="entry name" value="Transferase(Phosphotransferase) domain 1"/>
    <property type="match status" value="1"/>
</dbReference>
<dbReference type="AlphaFoldDB" id="A0A226DDN5"/>
<feature type="compositionally biased region" description="Acidic residues" evidence="19">
    <location>
        <begin position="109"/>
        <end position="141"/>
    </location>
</feature>
<dbReference type="InterPro" id="IPR036179">
    <property type="entry name" value="Ig-like_dom_sf"/>
</dbReference>
<dbReference type="SUPFAM" id="SSF48726">
    <property type="entry name" value="Immunoglobulin"/>
    <property type="match status" value="2"/>
</dbReference>
<dbReference type="InterPro" id="IPR013098">
    <property type="entry name" value="Ig_I-set"/>
</dbReference>
<evidence type="ECO:0000259" key="21">
    <source>
        <dbReference type="PROSITE" id="PS50835"/>
    </source>
</evidence>
<keyword evidence="13" id="KW-0325">Glycoprotein</keyword>
<feature type="active site" description="Proton acceptor" evidence="16">
    <location>
        <position position="569"/>
    </location>
</feature>
<feature type="binding site" evidence="17">
    <location>
        <position position="573"/>
    </location>
    <ligand>
        <name>ATP</name>
        <dbReference type="ChEBI" id="CHEBI:30616"/>
    </ligand>
</feature>
<evidence type="ECO:0000256" key="2">
    <source>
        <dbReference type="ARBA" id="ARBA00004308"/>
    </source>
</evidence>
<feature type="compositionally biased region" description="Low complexity" evidence="19">
    <location>
        <begin position="157"/>
        <end position="193"/>
    </location>
</feature>
<dbReference type="InterPro" id="IPR001245">
    <property type="entry name" value="Ser-Thr/Tyr_kinase_cat_dom"/>
</dbReference>
<evidence type="ECO:0000256" key="10">
    <source>
        <dbReference type="ARBA" id="ARBA00023137"/>
    </source>
</evidence>
<keyword evidence="14" id="KW-0393">Immunoglobulin domain</keyword>
<dbReference type="PIRSF" id="PIRSF000615">
    <property type="entry name" value="TyrPK_CSF1-R"/>
    <property type="match status" value="1"/>
</dbReference>
<dbReference type="PROSITE" id="PS00109">
    <property type="entry name" value="PROTEIN_KINASE_TYR"/>
    <property type="match status" value="1"/>
</dbReference>
<feature type="region of interest" description="Disordered" evidence="19">
    <location>
        <begin position="106"/>
        <end position="193"/>
    </location>
</feature>
<keyword evidence="18" id="KW-0460">Magnesium</keyword>
<dbReference type="InterPro" id="IPR019799">
    <property type="entry name" value="Glyco_hydro_22_CS"/>
</dbReference>
<gene>
    <name evidence="22" type="ORF">Fcan01_21911</name>
</gene>
<feature type="domain" description="Protein kinase" evidence="20">
    <location>
        <begin position="398"/>
        <end position="708"/>
    </location>
</feature>
<keyword evidence="3" id="KW-0808">Transferase</keyword>
<keyword evidence="12 22" id="KW-0675">Receptor</keyword>
<dbReference type="EMBL" id="LNIX01000023">
    <property type="protein sequence ID" value="OXA43078.1"/>
    <property type="molecule type" value="Genomic_DNA"/>
</dbReference>
<evidence type="ECO:0000256" key="7">
    <source>
        <dbReference type="ARBA" id="ARBA00022840"/>
    </source>
</evidence>
<keyword evidence="11" id="KW-1015">Disulfide bond</keyword>
<feature type="domain" description="Ig-like" evidence="21">
    <location>
        <begin position="17"/>
        <end position="100"/>
    </location>
</feature>
<accession>A0A226DDN5</accession>
<keyword evidence="10" id="KW-0829">Tyrosine-protein kinase</keyword>
<protein>
    <submittedName>
        <fullName evidence="22">Vascular endothelial growth factor receptor 1</fullName>
    </submittedName>
</protein>
<keyword evidence="23" id="KW-1185">Reference proteome</keyword>
<feature type="non-terminal residue" evidence="22">
    <location>
        <position position="1"/>
    </location>
</feature>
<evidence type="ECO:0000256" key="13">
    <source>
        <dbReference type="ARBA" id="ARBA00023180"/>
    </source>
</evidence>
<evidence type="ECO:0000313" key="23">
    <source>
        <dbReference type="Proteomes" id="UP000198287"/>
    </source>
</evidence>
<dbReference type="GO" id="GO:0007169">
    <property type="term" value="P:cell surface receptor protein tyrosine kinase signaling pathway"/>
    <property type="evidence" value="ECO:0007669"/>
    <property type="project" value="TreeGrafter"/>
</dbReference>
<evidence type="ECO:0000256" key="14">
    <source>
        <dbReference type="ARBA" id="ARBA00023319"/>
    </source>
</evidence>
<evidence type="ECO:0000259" key="20">
    <source>
        <dbReference type="PROSITE" id="PS50011"/>
    </source>
</evidence>
<keyword evidence="5 17" id="KW-0547">Nucleotide-binding</keyword>
<feature type="binding site" evidence="18">
    <location>
        <position position="587"/>
    </location>
    <ligand>
        <name>Mg(2+)</name>
        <dbReference type="ChEBI" id="CHEBI:18420"/>
    </ligand>
</feature>
<keyword evidence="18" id="KW-0479">Metal-binding</keyword>
<evidence type="ECO:0000256" key="8">
    <source>
        <dbReference type="ARBA" id="ARBA00022989"/>
    </source>
</evidence>
<sequence>DITFSSIGGTIVLEESGSETILAENKLNCSAKGYPIPNLSWEWDGQDSDTHIEQSFITEDIEKFAILTFTSISESDRKTYICHAENMYERESQIFEVEVILEDISTTELMEDTTIEPTTEDTTTEPTTEDTTTEPTTEDTTTEPTTEDTTTEKITEPDSSTTELTDSTDQGTTPRSSSSTTERTSTTIDTSTSYSTTKFPTTLISTTPFLPTTTWATTTLNPPGSGKVYTICELAEELTYMFQDVYDWNVDIEKWLCLAKITTSFNASHVEYSPSDSLVYYGIFKISNRWCHDRYNTENPCSLSCNELLEGNLLNSVMCSSLIYNQTGYNFDEWPEYDPNCALYTEDYTNICAQSPFFVFSGDAETEKVFEEYSQMKNITCSAQGFPPPILTWDYATQDYIIKSNSRLFSNVTRFTDADGNWTISTTLYFRVVERSDDRVYICDASNIAGSANRTYTVSVISESTDWKLTLLISGGSTLSLYIKDYLPFHSLTFYTDFRRSRGSLEGILRAKRNALYRSNYFNPMYTIPGYLGASTFVKNFSTSELLTFCRQVCSAMEYLGSRRIIHGDLSSRNVLIDANGTAKISDFGLSRQIYGNYKEYFVASKETAIPWRWLAIETLENLRFSTDSDIWAFGVFMWEVFSLGDVPYSAGITWSPEFVKYLKSGFRLQVPKFATDEIYNVMKMCWEQEPSERIRFRSINSKLDDLLQLEYSKK</sequence>
<dbReference type="Pfam" id="PF07679">
    <property type="entry name" value="I-set"/>
    <property type="match status" value="1"/>
</dbReference>
<dbReference type="InterPro" id="IPR011009">
    <property type="entry name" value="Kinase-like_dom_sf"/>
</dbReference>
<evidence type="ECO:0000256" key="11">
    <source>
        <dbReference type="ARBA" id="ARBA00023157"/>
    </source>
</evidence>